<dbReference type="EMBL" id="ASHM01074421">
    <property type="protein sequence ID" value="PNX56390.1"/>
    <property type="molecule type" value="Genomic_DNA"/>
</dbReference>
<accession>A0A2K3MCF5</accession>
<protein>
    <submittedName>
        <fullName evidence="3">Uncharacterized protein</fullName>
    </submittedName>
</protein>
<gene>
    <name evidence="4" type="ORF">L195_g021624</name>
    <name evidence="3" type="ORF">L195_g044565</name>
    <name evidence="2" type="ORF">L195_g049855</name>
</gene>
<feature type="region of interest" description="Disordered" evidence="1">
    <location>
        <begin position="1"/>
        <end position="20"/>
    </location>
</feature>
<sequence>MNLLPSPSPSLESTPDRNPEFAHSLSLETFSIPKSTLSAILVPPLSSVLEESTSLTPTLVYKRKS</sequence>
<feature type="compositionally biased region" description="Low complexity" evidence="1">
    <location>
        <begin position="1"/>
        <end position="11"/>
    </location>
</feature>
<evidence type="ECO:0000313" key="2">
    <source>
        <dbReference type="EMBL" id="PNX56390.1"/>
    </source>
</evidence>
<dbReference type="AlphaFoldDB" id="A0A2K3MCF5"/>
<comment type="caution">
    <text evidence="3">The sequence shown here is derived from an EMBL/GenBank/DDBJ whole genome shotgun (WGS) entry which is preliminary data.</text>
</comment>
<reference evidence="3 5" key="1">
    <citation type="journal article" date="2014" name="Am. J. Bot.">
        <title>Genome assembly and annotation for red clover (Trifolium pratense; Fabaceae).</title>
        <authorList>
            <person name="Istvanek J."/>
            <person name="Jaros M."/>
            <person name="Krenek A."/>
            <person name="Repkova J."/>
        </authorList>
    </citation>
    <scope>NUCLEOTIDE SEQUENCE [LARGE SCALE GENOMIC DNA]</scope>
    <source>
        <strain evidence="5">cv. Tatra</strain>
        <tissue evidence="3">Young leaves</tissue>
    </source>
</reference>
<evidence type="ECO:0000256" key="1">
    <source>
        <dbReference type="SAM" id="MobiDB-lite"/>
    </source>
</evidence>
<organism evidence="3 5">
    <name type="scientific">Trifolium pratense</name>
    <name type="common">Red clover</name>
    <dbReference type="NCBI Taxonomy" id="57577"/>
    <lineage>
        <taxon>Eukaryota</taxon>
        <taxon>Viridiplantae</taxon>
        <taxon>Streptophyta</taxon>
        <taxon>Embryophyta</taxon>
        <taxon>Tracheophyta</taxon>
        <taxon>Spermatophyta</taxon>
        <taxon>Magnoliopsida</taxon>
        <taxon>eudicotyledons</taxon>
        <taxon>Gunneridae</taxon>
        <taxon>Pentapetalae</taxon>
        <taxon>rosids</taxon>
        <taxon>fabids</taxon>
        <taxon>Fabales</taxon>
        <taxon>Fabaceae</taxon>
        <taxon>Papilionoideae</taxon>
        <taxon>50 kb inversion clade</taxon>
        <taxon>NPAAA clade</taxon>
        <taxon>Hologalegina</taxon>
        <taxon>IRL clade</taxon>
        <taxon>Trifolieae</taxon>
        <taxon>Trifolium</taxon>
    </lineage>
</organism>
<evidence type="ECO:0000313" key="5">
    <source>
        <dbReference type="Proteomes" id="UP000236291"/>
    </source>
</evidence>
<name>A0A2K3MCF5_TRIPR</name>
<evidence type="ECO:0000313" key="4">
    <source>
        <dbReference type="EMBL" id="PNX98380.1"/>
    </source>
</evidence>
<dbReference type="EMBL" id="ASHM01056654">
    <property type="protein sequence ID" value="PNX88460.1"/>
    <property type="molecule type" value="Genomic_DNA"/>
</dbReference>
<dbReference type="Proteomes" id="UP000236291">
    <property type="component" value="Unassembled WGS sequence"/>
</dbReference>
<evidence type="ECO:0000313" key="3">
    <source>
        <dbReference type="EMBL" id="PNX88460.1"/>
    </source>
</evidence>
<dbReference type="EMBL" id="ASHM01016573">
    <property type="protein sequence ID" value="PNX98380.1"/>
    <property type="molecule type" value="Genomic_DNA"/>
</dbReference>
<reference evidence="3 5" key="2">
    <citation type="journal article" date="2017" name="Front. Plant Sci.">
        <title>Gene Classification and Mining of Molecular Markers Useful in Red Clover (Trifolium pratense) Breeding.</title>
        <authorList>
            <person name="Istvanek J."/>
            <person name="Dluhosova J."/>
            <person name="Dluhos P."/>
            <person name="Patkova L."/>
            <person name="Nedelnik J."/>
            <person name="Repkova J."/>
        </authorList>
    </citation>
    <scope>NUCLEOTIDE SEQUENCE [LARGE SCALE GENOMIC DNA]</scope>
    <source>
        <strain evidence="5">cv. Tatra</strain>
        <tissue evidence="3">Young leaves</tissue>
    </source>
</reference>
<proteinExistence type="predicted"/>